<dbReference type="AlphaFoldDB" id="A0AAN8U6F0"/>
<dbReference type="EMBL" id="JBANQN010000002">
    <property type="protein sequence ID" value="KAK6797003.1"/>
    <property type="molecule type" value="Genomic_DNA"/>
</dbReference>
<name>A0AAN8U6F0_SOLBU</name>
<keyword evidence="2" id="KW-1185">Reference proteome</keyword>
<protein>
    <submittedName>
        <fullName evidence="1">Uncharacterized protein</fullName>
    </submittedName>
</protein>
<accession>A0AAN8U6F0</accession>
<gene>
    <name evidence="1" type="ORF">RDI58_004704</name>
</gene>
<organism evidence="1 2">
    <name type="scientific">Solanum bulbocastanum</name>
    <name type="common">Wild potato</name>
    <dbReference type="NCBI Taxonomy" id="147425"/>
    <lineage>
        <taxon>Eukaryota</taxon>
        <taxon>Viridiplantae</taxon>
        <taxon>Streptophyta</taxon>
        <taxon>Embryophyta</taxon>
        <taxon>Tracheophyta</taxon>
        <taxon>Spermatophyta</taxon>
        <taxon>Magnoliopsida</taxon>
        <taxon>eudicotyledons</taxon>
        <taxon>Gunneridae</taxon>
        <taxon>Pentapetalae</taxon>
        <taxon>asterids</taxon>
        <taxon>lamiids</taxon>
        <taxon>Solanales</taxon>
        <taxon>Solanaceae</taxon>
        <taxon>Solanoideae</taxon>
        <taxon>Solaneae</taxon>
        <taxon>Solanum</taxon>
    </lineage>
</organism>
<evidence type="ECO:0000313" key="2">
    <source>
        <dbReference type="Proteomes" id="UP001371456"/>
    </source>
</evidence>
<dbReference type="Proteomes" id="UP001371456">
    <property type="component" value="Unassembled WGS sequence"/>
</dbReference>
<reference evidence="1 2" key="1">
    <citation type="submission" date="2024-02" db="EMBL/GenBank/DDBJ databases">
        <title>de novo genome assembly of Solanum bulbocastanum strain 11H21.</title>
        <authorList>
            <person name="Hosaka A.J."/>
        </authorList>
    </citation>
    <scope>NUCLEOTIDE SEQUENCE [LARGE SCALE GENOMIC DNA]</scope>
    <source>
        <tissue evidence="1">Young leaves</tissue>
    </source>
</reference>
<sequence length="89" mass="10755">MKYIIKQISKHSLRFGSTFNMNFIEEFELSMGMNVLNYSRILFLGHTSIFQNVTTKDKSQSVCCFWRWSRTTHMNFIFVMQMEMFYILV</sequence>
<evidence type="ECO:0000313" key="1">
    <source>
        <dbReference type="EMBL" id="KAK6797003.1"/>
    </source>
</evidence>
<proteinExistence type="predicted"/>
<comment type="caution">
    <text evidence="1">The sequence shown here is derived from an EMBL/GenBank/DDBJ whole genome shotgun (WGS) entry which is preliminary data.</text>
</comment>